<dbReference type="CDD" id="cd00553">
    <property type="entry name" value="NAD_synthase"/>
    <property type="match status" value="1"/>
</dbReference>
<evidence type="ECO:0000259" key="11">
    <source>
        <dbReference type="Pfam" id="PF02540"/>
    </source>
</evidence>
<evidence type="ECO:0000256" key="6">
    <source>
        <dbReference type="ARBA" id="ARBA00022842"/>
    </source>
</evidence>
<dbReference type="AlphaFoldDB" id="A0A0S4KVH6"/>
<dbReference type="PANTHER" id="PTHR23090:SF9">
    <property type="entry name" value="GLUTAMINE-DEPENDENT NAD(+) SYNTHETASE"/>
    <property type="match status" value="1"/>
</dbReference>
<feature type="binding site" evidence="8">
    <location>
        <position position="199"/>
    </location>
    <ligand>
        <name>ATP</name>
        <dbReference type="ChEBI" id="CHEBI:30616"/>
    </ligand>
</feature>
<feature type="binding site" evidence="8">
    <location>
        <position position="50"/>
    </location>
    <ligand>
        <name>Mg(2+)</name>
        <dbReference type="ChEBI" id="CHEBI:18420"/>
    </ligand>
</feature>
<dbReference type="GO" id="GO:0005524">
    <property type="term" value="F:ATP binding"/>
    <property type="evidence" value="ECO:0007669"/>
    <property type="project" value="UniProtKB-UniRule"/>
</dbReference>
<evidence type="ECO:0000256" key="9">
    <source>
        <dbReference type="RuleBase" id="RU003811"/>
    </source>
</evidence>
<dbReference type="HAMAP" id="MF_00193">
    <property type="entry name" value="NadE_ammonia_dep"/>
    <property type="match status" value="1"/>
</dbReference>
<keyword evidence="4 8" id="KW-0547">Nucleotide-binding</keyword>
<feature type="binding site" evidence="8">
    <location>
        <position position="250"/>
    </location>
    <ligand>
        <name>ATP</name>
        <dbReference type="ChEBI" id="CHEBI:30616"/>
    </ligand>
</feature>
<dbReference type="Proteomes" id="UP000066284">
    <property type="component" value="Chromosome 1"/>
</dbReference>
<dbReference type="EC" id="6.3.1.5" evidence="8 10"/>
<comment type="catalytic activity">
    <reaction evidence="8 10">
        <text>deamido-NAD(+) + NH4(+) + ATP = AMP + diphosphate + NAD(+) + H(+)</text>
        <dbReference type="Rhea" id="RHEA:21188"/>
        <dbReference type="ChEBI" id="CHEBI:15378"/>
        <dbReference type="ChEBI" id="CHEBI:28938"/>
        <dbReference type="ChEBI" id="CHEBI:30616"/>
        <dbReference type="ChEBI" id="CHEBI:33019"/>
        <dbReference type="ChEBI" id="CHEBI:57540"/>
        <dbReference type="ChEBI" id="CHEBI:58437"/>
        <dbReference type="ChEBI" id="CHEBI:456215"/>
        <dbReference type="EC" id="6.3.1.5"/>
    </reaction>
</comment>
<evidence type="ECO:0000256" key="8">
    <source>
        <dbReference type="HAMAP-Rule" id="MF_00193"/>
    </source>
</evidence>
<dbReference type="Gene3D" id="3.40.50.620">
    <property type="entry name" value="HUPs"/>
    <property type="match status" value="1"/>
</dbReference>
<gene>
    <name evidence="8 12" type="primary">nadE</name>
    <name evidence="12" type="ORF">NITINOP_2397</name>
</gene>
<dbReference type="STRING" id="1715989.NITINOP_2397"/>
<keyword evidence="3 8" id="KW-0479">Metal-binding</keyword>
<feature type="binding site" description="in other chain" evidence="8">
    <location>
        <position position="179"/>
    </location>
    <ligand>
        <name>deamido-NAD(+)</name>
        <dbReference type="ChEBI" id="CHEBI:58437"/>
        <note>ligand shared between two neighboring subunits</note>
    </ligand>
</feature>
<dbReference type="GO" id="GO:0004359">
    <property type="term" value="F:glutaminase activity"/>
    <property type="evidence" value="ECO:0007669"/>
    <property type="project" value="InterPro"/>
</dbReference>
<sequence length="333" mass="37569">MGENRNKFSPDHLRLDAKAEVERIVSFIRDTVFTRLKRKGIVVGLSGGIDSSTVVALAVRALGADRVIGLFMPESDSSDDSLRLGQLLAKELGIKTFTEDISGILRGADCYRRRDEAIRTVVPEYHSGYKSKLVLSPLDSSEFRISYVVVQPPEGEQRKIRLTAEAFLALVAATNFKQRTRKMMEYYYADRFLYAVAGTPNRLEYDLGFFVKNGDGSADIKPIAHLYKSQVYQLAGYLGVPQEILNRPPTTDTYSLPQSQEEFYFSLPYDKMDLCLYGKTHRLPASEVAEALGMSEAQVERVYRDIDAKRAVARYLHMEPLLIEPIKEAVVDF</sequence>
<evidence type="ECO:0000256" key="2">
    <source>
        <dbReference type="ARBA" id="ARBA00022598"/>
    </source>
</evidence>
<dbReference type="InterPro" id="IPR003694">
    <property type="entry name" value="NAD_synthase"/>
</dbReference>
<dbReference type="PANTHER" id="PTHR23090">
    <property type="entry name" value="NH 3 /GLUTAMINE-DEPENDENT NAD + SYNTHETASE"/>
    <property type="match status" value="1"/>
</dbReference>
<dbReference type="GO" id="GO:0008795">
    <property type="term" value="F:NAD+ synthase activity"/>
    <property type="evidence" value="ECO:0007669"/>
    <property type="project" value="UniProtKB-UniRule"/>
</dbReference>
<dbReference type="GO" id="GO:0005737">
    <property type="term" value="C:cytoplasm"/>
    <property type="evidence" value="ECO:0007669"/>
    <property type="project" value="InterPro"/>
</dbReference>
<feature type="binding site" evidence="8">
    <location>
        <begin position="44"/>
        <end position="51"/>
    </location>
    <ligand>
        <name>ATP</name>
        <dbReference type="ChEBI" id="CHEBI:30616"/>
    </ligand>
</feature>
<organism evidence="12 13">
    <name type="scientific">Candidatus Nitrospira inopinata</name>
    <dbReference type="NCBI Taxonomy" id="1715989"/>
    <lineage>
        <taxon>Bacteria</taxon>
        <taxon>Pseudomonadati</taxon>
        <taxon>Nitrospirota</taxon>
        <taxon>Nitrospiria</taxon>
        <taxon>Nitrospirales</taxon>
        <taxon>Nitrospiraceae</taxon>
        <taxon>Nitrospira</taxon>
    </lineage>
</organism>
<dbReference type="GO" id="GO:0009435">
    <property type="term" value="P:NAD+ biosynthetic process"/>
    <property type="evidence" value="ECO:0007669"/>
    <property type="project" value="UniProtKB-UniRule"/>
</dbReference>
<proteinExistence type="inferred from homology"/>
<feature type="domain" description="NAD/GMP synthase" evidence="11">
    <location>
        <begin position="169"/>
        <end position="305"/>
    </location>
</feature>
<comment type="caution">
    <text evidence="8">Lacks conserved residue(s) required for the propagation of feature annotation.</text>
</comment>
<evidence type="ECO:0000313" key="12">
    <source>
        <dbReference type="EMBL" id="CUQ67369.1"/>
    </source>
</evidence>
<evidence type="ECO:0000313" key="13">
    <source>
        <dbReference type="Proteomes" id="UP000066284"/>
    </source>
</evidence>
<keyword evidence="5 8" id="KW-0067">ATP-binding</keyword>
<dbReference type="EMBL" id="LN885086">
    <property type="protein sequence ID" value="CUQ67369.1"/>
    <property type="molecule type" value="Genomic_DNA"/>
</dbReference>
<feature type="domain" description="NAD/GMP synthase" evidence="11">
    <location>
        <begin position="21"/>
        <end position="109"/>
    </location>
</feature>
<dbReference type="InterPro" id="IPR022310">
    <property type="entry name" value="NAD/GMP_synthase"/>
</dbReference>
<evidence type="ECO:0000256" key="1">
    <source>
        <dbReference type="ARBA" id="ARBA00005859"/>
    </source>
</evidence>
<evidence type="ECO:0000256" key="5">
    <source>
        <dbReference type="ARBA" id="ARBA00022840"/>
    </source>
</evidence>
<dbReference type="SUPFAM" id="SSF52402">
    <property type="entry name" value="Adenine nucleotide alpha hydrolases-like"/>
    <property type="match status" value="1"/>
</dbReference>
<feature type="binding site" description="in other chain" evidence="8">
    <location>
        <position position="212"/>
    </location>
    <ligand>
        <name>deamido-NAD(+)</name>
        <dbReference type="ChEBI" id="CHEBI:58437"/>
        <note>ligand shared between two neighboring subunits</note>
    </ligand>
</feature>
<comment type="similarity">
    <text evidence="1 8 9">Belongs to the NAD synthetase family.</text>
</comment>
<keyword evidence="6 8" id="KW-0460">Magnesium</keyword>
<reference evidence="13" key="1">
    <citation type="submission" date="2015-09" db="EMBL/GenBank/DDBJ databases">
        <authorList>
            <person name="Daims H."/>
        </authorList>
    </citation>
    <scope>NUCLEOTIDE SEQUENCE [LARGE SCALE GENOMIC DNA]</scope>
</reference>
<feature type="binding site" evidence="8">
    <location>
        <position position="228"/>
    </location>
    <ligand>
        <name>ATP</name>
        <dbReference type="ChEBI" id="CHEBI:30616"/>
    </ligand>
</feature>
<comment type="function">
    <text evidence="8">Catalyzes the ATP-dependent amidation of deamido-NAD to form NAD. Uses ammonia as a nitrogen source.</text>
</comment>
<dbReference type="UniPathway" id="UPA00253">
    <property type="reaction ID" value="UER00333"/>
</dbReference>
<evidence type="ECO:0000256" key="4">
    <source>
        <dbReference type="ARBA" id="ARBA00022741"/>
    </source>
</evidence>
<feature type="binding site" evidence="8">
    <location>
        <position position="204"/>
    </location>
    <ligand>
        <name>Mg(2+)</name>
        <dbReference type="ChEBI" id="CHEBI:18420"/>
    </ligand>
</feature>
<accession>A0A0S4KVH6</accession>
<dbReference type="InterPro" id="IPR014729">
    <property type="entry name" value="Rossmann-like_a/b/a_fold"/>
</dbReference>
<keyword evidence="13" id="KW-1185">Reference proteome</keyword>
<dbReference type="OrthoDB" id="9803818at2"/>
<comment type="pathway">
    <text evidence="8">Cofactor biosynthesis; NAD(+) biosynthesis; NAD(+) from deamido-NAD(+) (ammonia route): step 1/1.</text>
</comment>
<dbReference type="GO" id="GO:0003952">
    <property type="term" value="F:NAD+ synthase (glutamine-hydrolyzing) activity"/>
    <property type="evidence" value="ECO:0007669"/>
    <property type="project" value="InterPro"/>
</dbReference>
<dbReference type="Pfam" id="PF02540">
    <property type="entry name" value="NAD_synthase"/>
    <property type="match status" value="2"/>
</dbReference>
<dbReference type="NCBIfam" id="NF002048">
    <property type="entry name" value="PRK00876.1"/>
    <property type="match status" value="1"/>
</dbReference>
<keyword evidence="7 8" id="KW-0520">NAD</keyword>
<dbReference type="InterPro" id="IPR022926">
    <property type="entry name" value="NH(3)-dep_NAD(+)_synth"/>
</dbReference>
<name>A0A0S4KVH6_9BACT</name>
<evidence type="ECO:0000256" key="10">
    <source>
        <dbReference type="RuleBase" id="RU003812"/>
    </source>
</evidence>
<protein>
    <recommendedName>
        <fullName evidence="8 10">NH(3)-dependent NAD(+) synthetase</fullName>
        <ecNumber evidence="8 10">6.3.1.5</ecNumber>
    </recommendedName>
</protein>
<keyword evidence="2 8" id="KW-0436">Ligase</keyword>
<dbReference type="KEGG" id="nio:NITINOP_2397"/>
<evidence type="ECO:0000256" key="3">
    <source>
        <dbReference type="ARBA" id="ARBA00022723"/>
    </source>
</evidence>
<comment type="subunit">
    <text evidence="8">Homodimer.</text>
</comment>
<evidence type="ECO:0000256" key="7">
    <source>
        <dbReference type="ARBA" id="ARBA00023027"/>
    </source>
</evidence>
<dbReference type="NCBIfam" id="TIGR00552">
    <property type="entry name" value="nadE"/>
    <property type="match status" value="1"/>
</dbReference>
<dbReference type="RefSeq" id="WP_062485641.1">
    <property type="nucleotide sequence ID" value="NZ_LN885086.1"/>
</dbReference>
<feature type="binding site" evidence="8">
    <location>
        <position position="219"/>
    </location>
    <ligand>
        <name>deamido-NAD(+)</name>
        <dbReference type="ChEBI" id="CHEBI:58437"/>
        <note>ligand shared between two neighboring subunits</note>
    </ligand>
</feature>
<dbReference type="GO" id="GO:0046872">
    <property type="term" value="F:metal ion binding"/>
    <property type="evidence" value="ECO:0007669"/>
    <property type="project" value="UniProtKB-KW"/>
</dbReference>